<reference evidence="2" key="1">
    <citation type="submission" date="2020-11" db="EMBL/GenBank/DDBJ databases">
        <authorList>
            <person name="Tran Van P."/>
        </authorList>
    </citation>
    <scope>NUCLEOTIDE SEQUENCE</scope>
</reference>
<evidence type="ECO:0000313" key="2">
    <source>
        <dbReference type="EMBL" id="CAD7274570.1"/>
    </source>
</evidence>
<dbReference type="AlphaFoldDB" id="A0A7R9G9W4"/>
<protein>
    <submittedName>
        <fullName evidence="2">Uncharacterized protein</fullName>
    </submittedName>
</protein>
<evidence type="ECO:0000256" key="1">
    <source>
        <dbReference type="SAM" id="Phobius"/>
    </source>
</evidence>
<dbReference type="Proteomes" id="UP000678499">
    <property type="component" value="Unassembled WGS sequence"/>
</dbReference>
<name>A0A7R9G9W4_9CRUS</name>
<keyword evidence="1" id="KW-0812">Transmembrane</keyword>
<keyword evidence="1" id="KW-0472">Membrane</keyword>
<dbReference type="EMBL" id="CAJPEX010000269">
    <property type="protein sequence ID" value="CAG0914722.1"/>
    <property type="molecule type" value="Genomic_DNA"/>
</dbReference>
<feature type="transmembrane region" description="Helical" evidence="1">
    <location>
        <begin position="182"/>
        <end position="201"/>
    </location>
</feature>
<proteinExistence type="predicted"/>
<dbReference type="EMBL" id="OA882306">
    <property type="protein sequence ID" value="CAD7274570.1"/>
    <property type="molecule type" value="Genomic_DNA"/>
</dbReference>
<evidence type="ECO:0000313" key="3">
    <source>
        <dbReference type="Proteomes" id="UP000678499"/>
    </source>
</evidence>
<organism evidence="2">
    <name type="scientific">Notodromas monacha</name>
    <dbReference type="NCBI Taxonomy" id="399045"/>
    <lineage>
        <taxon>Eukaryota</taxon>
        <taxon>Metazoa</taxon>
        <taxon>Ecdysozoa</taxon>
        <taxon>Arthropoda</taxon>
        <taxon>Crustacea</taxon>
        <taxon>Oligostraca</taxon>
        <taxon>Ostracoda</taxon>
        <taxon>Podocopa</taxon>
        <taxon>Podocopida</taxon>
        <taxon>Cypridocopina</taxon>
        <taxon>Cypridoidea</taxon>
        <taxon>Cyprididae</taxon>
        <taxon>Notodromas</taxon>
    </lineage>
</organism>
<keyword evidence="1" id="KW-1133">Transmembrane helix</keyword>
<keyword evidence="3" id="KW-1185">Reference proteome</keyword>
<accession>A0A7R9G9W4</accession>
<sequence>MVRFKAEIMGKNLVCTEERKMRPTEAIITRFRIYAQRLYLACEEKTLLPLSAVTPAPKKKQKIVLQQSPVLARHDVQHQQLFLMPEKVKMKHLNSMLHTLIMTLCFSSQPGLMSRRQQRPQSRDDSILGLARTAKRCIPETRLCPQRLRLGGAHRAPPFVIQSHVIQSTELLFLFQLGLRRAVRVCSLLFFSLVCALFHALK</sequence>
<gene>
    <name evidence="2" type="ORF">NMOB1V02_LOCUS2399</name>
</gene>